<dbReference type="Gene3D" id="1.10.357.10">
    <property type="entry name" value="Tetracycline Repressor, domain 2"/>
    <property type="match status" value="1"/>
</dbReference>
<evidence type="ECO:0000256" key="1">
    <source>
        <dbReference type="ARBA" id="ARBA00023015"/>
    </source>
</evidence>
<dbReference type="InterPro" id="IPR036271">
    <property type="entry name" value="Tet_transcr_reg_TetR-rel_C_sf"/>
</dbReference>
<gene>
    <name evidence="5" type="ORF">SAMN05421630_10696</name>
</gene>
<keyword evidence="6" id="KW-1185">Reference proteome</keyword>
<sequence>MSPGSAPGGPSHGGRPRDPHLDRAILEATLGKLDESGYGALTLEHIARQAGTTKPAIYRRWPNRQRLVLAALALRLDVPEAPDSGCTLCDLYEGILVFVEAFNKIRPDVIGPLLADCTADPELHRAFMATLFDPPRVAVGNMLRKAVARGDLRADIDHELLLDMLGSLVHYRALFGHAAIGEEEVDRALEALLGGVANDYPALVAHSLEMDVQHEHAAAESHAPGQH</sequence>
<evidence type="ECO:0000313" key="6">
    <source>
        <dbReference type="Proteomes" id="UP000199494"/>
    </source>
</evidence>
<dbReference type="InterPro" id="IPR011075">
    <property type="entry name" value="TetR_C"/>
</dbReference>
<dbReference type="PANTHER" id="PTHR30055">
    <property type="entry name" value="HTH-TYPE TRANSCRIPTIONAL REGULATOR RUTR"/>
    <property type="match status" value="1"/>
</dbReference>
<feature type="compositionally biased region" description="Gly residues" evidence="4">
    <location>
        <begin position="1"/>
        <end position="12"/>
    </location>
</feature>
<dbReference type="EMBL" id="FMZE01000006">
    <property type="protein sequence ID" value="SDD14089.1"/>
    <property type="molecule type" value="Genomic_DNA"/>
</dbReference>
<dbReference type="PROSITE" id="PS50977">
    <property type="entry name" value="HTH_TETR_2"/>
    <property type="match status" value="1"/>
</dbReference>
<keyword evidence="3" id="KW-0804">Transcription</keyword>
<dbReference type="OrthoDB" id="9796019at2"/>
<dbReference type="STRING" id="530584.SAMN05421630_10696"/>
<evidence type="ECO:0000313" key="5">
    <source>
        <dbReference type="EMBL" id="SDD14089.1"/>
    </source>
</evidence>
<proteinExistence type="predicted"/>
<dbReference type="KEGG" id="pmad:BAY61_30140"/>
<dbReference type="RefSeq" id="WP_091805617.1">
    <property type="nucleotide sequence ID" value="NZ_CP016353.1"/>
</dbReference>
<dbReference type="InterPro" id="IPR009057">
    <property type="entry name" value="Homeodomain-like_sf"/>
</dbReference>
<dbReference type="PANTHER" id="PTHR30055:SF148">
    <property type="entry name" value="TETR-FAMILY TRANSCRIPTIONAL REGULATOR"/>
    <property type="match status" value="1"/>
</dbReference>
<evidence type="ECO:0000256" key="3">
    <source>
        <dbReference type="ARBA" id="ARBA00023163"/>
    </source>
</evidence>
<reference evidence="5 6" key="1">
    <citation type="submission" date="2016-10" db="EMBL/GenBank/DDBJ databases">
        <authorList>
            <person name="de Groot N.N."/>
        </authorList>
    </citation>
    <scope>NUCLEOTIDE SEQUENCE [LARGE SCALE GENOMIC DNA]</scope>
    <source>
        <strain evidence="5 6">CGMCC 4.5506</strain>
    </source>
</reference>
<dbReference type="Proteomes" id="UP000199494">
    <property type="component" value="Unassembled WGS sequence"/>
</dbReference>
<name>A0A222VXZ7_9PSEU</name>
<feature type="region of interest" description="Disordered" evidence="4">
    <location>
        <begin position="1"/>
        <end position="20"/>
    </location>
</feature>
<dbReference type="SUPFAM" id="SSF48498">
    <property type="entry name" value="Tetracyclin repressor-like, C-terminal domain"/>
    <property type="match status" value="1"/>
</dbReference>
<dbReference type="Pfam" id="PF00440">
    <property type="entry name" value="TetR_N"/>
    <property type="match status" value="1"/>
</dbReference>
<dbReference type="GO" id="GO:0003700">
    <property type="term" value="F:DNA-binding transcription factor activity"/>
    <property type="evidence" value="ECO:0007669"/>
    <property type="project" value="TreeGrafter"/>
</dbReference>
<protein>
    <submittedName>
        <fullName evidence="5">DNA-binding transcriptional regulator, AcrR family</fullName>
    </submittedName>
</protein>
<evidence type="ECO:0000256" key="4">
    <source>
        <dbReference type="SAM" id="MobiDB-lite"/>
    </source>
</evidence>
<dbReference type="AlphaFoldDB" id="A0A222VXZ7"/>
<accession>A0A222VXZ7</accession>
<dbReference type="GO" id="GO:0000976">
    <property type="term" value="F:transcription cis-regulatory region binding"/>
    <property type="evidence" value="ECO:0007669"/>
    <property type="project" value="TreeGrafter"/>
</dbReference>
<dbReference type="InterPro" id="IPR001647">
    <property type="entry name" value="HTH_TetR"/>
</dbReference>
<dbReference type="Pfam" id="PF16859">
    <property type="entry name" value="TetR_C_11"/>
    <property type="match status" value="1"/>
</dbReference>
<dbReference type="Gene3D" id="1.10.10.60">
    <property type="entry name" value="Homeodomain-like"/>
    <property type="match status" value="1"/>
</dbReference>
<keyword evidence="1" id="KW-0805">Transcription regulation</keyword>
<dbReference type="PRINTS" id="PR00455">
    <property type="entry name" value="HTHTETR"/>
</dbReference>
<dbReference type="InterPro" id="IPR050109">
    <property type="entry name" value="HTH-type_TetR-like_transc_reg"/>
</dbReference>
<organism evidence="5 6">
    <name type="scientific">Prauserella marina</name>
    <dbReference type="NCBI Taxonomy" id="530584"/>
    <lineage>
        <taxon>Bacteria</taxon>
        <taxon>Bacillati</taxon>
        <taxon>Actinomycetota</taxon>
        <taxon>Actinomycetes</taxon>
        <taxon>Pseudonocardiales</taxon>
        <taxon>Pseudonocardiaceae</taxon>
        <taxon>Prauserella</taxon>
    </lineage>
</organism>
<keyword evidence="2 5" id="KW-0238">DNA-binding</keyword>
<dbReference type="SUPFAM" id="SSF46689">
    <property type="entry name" value="Homeodomain-like"/>
    <property type="match status" value="1"/>
</dbReference>
<evidence type="ECO:0000256" key="2">
    <source>
        <dbReference type="ARBA" id="ARBA00023125"/>
    </source>
</evidence>